<proteinExistence type="predicted"/>
<dbReference type="Proteomes" id="UP000244677">
    <property type="component" value="Chromosome"/>
</dbReference>
<name>A0A2S1LM87_9FLAO</name>
<keyword evidence="1" id="KW-0812">Transmembrane</keyword>
<protein>
    <submittedName>
        <fullName evidence="2">Uncharacterized protein</fullName>
    </submittedName>
</protein>
<feature type="transmembrane region" description="Helical" evidence="1">
    <location>
        <begin position="20"/>
        <end position="39"/>
    </location>
</feature>
<keyword evidence="3" id="KW-1185">Reference proteome</keyword>
<dbReference type="EMBL" id="CP020919">
    <property type="protein sequence ID" value="AWG24716.1"/>
    <property type="molecule type" value="Genomic_DNA"/>
</dbReference>
<reference evidence="2 3" key="1">
    <citation type="submission" date="2017-04" db="EMBL/GenBank/DDBJ databases">
        <title>Complete genome sequence of Flavobacterium kingsejong AJ004.</title>
        <authorList>
            <person name="Lee P.C."/>
        </authorList>
    </citation>
    <scope>NUCLEOTIDE SEQUENCE [LARGE SCALE GENOMIC DNA]</scope>
    <source>
        <strain evidence="2 3">AJ004</strain>
    </source>
</reference>
<accession>A0A2S1LM87</accession>
<gene>
    <name evidence="2" type="ORF">FK004_05475</name>
</gene>
<keyword evidence="1" id="KW-0472">Membrane</keyword>
<organism evidence="2 3">
    <name type="scientific">Flavobacterium kingsejongi</name>
    <dbReference type="NCBI Taxonomy" id="1678728"/>
    <lineage>
        <taxon>Bacteria</taxon>
        <taxon>Pseudomonadati</taxon>
        <taxon>Bacteroidota</taxon>
        <taxon>Flavobacteriia</taxon>
        <taxon>Flavobacteriales</taxon>
        <taxon>Flavobacteriaceae</taxon>
        <taxon>Flavobacterium</taxon>
    </lineage>
</organism>
<dbReference type="AlphaFoldDB" id="A0A2S1LM87"/>
<keyword evidence="1" id="KW-1133">Transmembrane helix</keyword>
<sequence>MNLISAINHFKLRNTRWVRIYIPIAIIIVLIITMIIHSYRVTTNFYRNPSNSIIINRSNWQVRSTSFYLDNGIQIDSFSDFKFDLKIGDSIVKKAQSKKFDVYRKNGAFKYQLIHAYIYDTKTYSFFHPEIDK</sequence>
<evidence type="ECO:0000313" key="3">
    <source>
        <dbReference type="Proteomes" id="UP000244677"/>
    </source>
</evidence>
<dbReference type="KEGG" id="fki:FK004_05475"/>
<evidence type="ECO:0000256" key="1">
    <source>
        <dbReference type="SAM" id="Phobius"/>
    </source>
</evidence>
<evidence type="ECO:0000313" key="2">
    <source>
        <dbReference type="EMBL" id="AWG24716.1"/>
    </source>
</evidence>